<evidence type="ECO:0000256" key="8">
    <source>
        <dbReference type="SAM" id="Phobius"/>
    </source>
</evidence>
<dbReference type="PANTHER" id="PTHR43495">
    <property type="entry name" value="GABA PERMEASE"/>
    <property type="match status" value="1"/>
</dbReference>
<dbReference type="Proteomes" id="UP000515708">
    <property type="component" value="Chromosome"/>
</dbReference>
<dbReference type="GO" id="GO:0006865">
    <property type="term" value="P:amino acid transport"/>
    <property type="evidence" value="ECO:0007669"/>
    <property type="project" value="UniProtKB-KW"/>
</dbReference>
<keyword evidence="4 8" id="KW-0812">Transmembrane</keyword>
<dbReference type="Pfam" id="PF00324">
    <property type="entry name" value="AA_permease"/>
    <property type="match status" value="1"/>
</dbReference>
<sequence length="481" mass="50458">MRRIPDRTRRSAMAEVPLTTTTTKGLHPGLTRRQISMMGLGGAIGAGLFVGSGQAIGIAGPAVLISYLIAGTVVILVMAMLAEMVAARPSSGAFSSFAQRAMGRSAGSAVGWLYWIQLVVVIAAEATGAAGIIEGWVPGIPAWLWVLIFVAALTAVNLFGVRNYGRFEFWFAAIKVFAIIAFLVVGACAILGVIPGVPATGIGNLVAHDGFAPHGIAGVAAALLVVVFAFGGTEVVAIAAAESDDPAHNIKRIVREVMVRILVFYLGSIFVIVTVLPWNSPAVLEGPFSAVLATLRIPGVDLVMSLIVIIALLSAMNANIYGASRMAYSLGERGLAPQAAARTSDKGVPYVAVLASVAFGFVTVALNWAFPETVLGLLLNIVGSTVLVIWTATVISQIILRRRADREGDALPMRMWGFPWLSWAALVLLGVIVALAMTDPAARTQLLLTLALTAALLGLARLTRARSRHGVIKHLDDSSAQ</sequence>
<evidence type="ECO:0000256" key="3">
    <source>
        <dbReference type="ARBA" id="ARBA00022448"/>
    </source>
</evidence>
<evidence type="ECO:0000313" key="10">
    <source>
        <dbReference type="EMBL" id="QMU95902.1"/>
    </source>
</evidence>
<evidence type="ECO:0000256" key="6">
    <source>
        <dbReference type="ARBA" id="ARBA00022989"/>
    </source>
</evidence>
<dbReference type="Gene3D" id="1.20.1740.10">
    <property type="entry name" value="Amino acid/polyamine transporter I"/>
    <property type="match status" value="1"/>
</dbReference>
<name>A0A7D8AC99_9MICO</name>
<evidence type="ECO:0000256" key="1">
    <source>
        <dbReference type="ARBA" id="ARBA00004141"/>
    </source>
</evidence>
<dbReference type="GO" id="GO:0055085">
    <property type="term" value="P:transmembrane transport"/>
    <property type="evidence" value="ECO:0007669"/>
    <property type="project" value="InterPro"/>
</dbReference>
<feature type="transmembrane region" description="Helical" evidence="8">
    <location>
        <begin position="348"/>
        <end position="370"/>
    </location>
</feature>
<feature type="transmembrane region" description="Helical" evidence="8">
    <location>
        <begin position="376"/>
        <end position="400"/>
    </location>
</feature>
<feature type="transmembrane region" description="Helical" evidence="8">
    <location>
        <begin position="444"/>
        <end position="463"/>
    </location>
</feature>
<feature type="transmembrane region" description="Helical" evidence="8">
    <location>
        <begin position="302"/>
        <end position="323"/>
    </location>
</feature>
<proteinExistence type="inferred from homology"/>
<reference evidence="10 11" key="1">
    <citation type="journal article" date="2020" name="Front. Microbiol.">
        <title>Design of Bacterial Strain-Specific qPCR Assays Using NGS Data and Publicly Available Resources and Its Application to Track Biocontrol Strains.</title>
        <authorList>
            <person name="Hernandez I."/>
            <person name="Sant C."/>
            <person name="Martinez R."/>
            <person name="Fernandez C."/>
        </authorList>
    </citation>
    <scope>NUCLEOTIDE SEQUENCE [LARGE SCALE GENOMIC DNA]</scope>
    <source>
        <strain evidence="10 11">B24</strain>
    </source>
</reference>
<keyword evidence="3" id="KW-0813">Transport</keyword>
<evidence type="ECO:0000256" key="5">
    <source>
        <dbReference type="ARBA" id="ARBA00022970"/>
    </source>
</evidence>
<feature type="transmembrane region" description="Helical" evidence="8">
    <location>
        <begin position="62"/>
        <end position="82"/>
    </location>
</feature>
<feature type="transmembrane region" description="Helical" evidence="8">
    <location>
        <begin position="262"/>
        <end position="282"/>
    </location>
</feature>
<evidence type="ECO:0000259" key="9">
    <source>
        <dbReference type="Pfam" id="PF00324"/>
    </source>
</evidence>
<feature type="transmembrane region" description="Helical" evidence="8">
    <location>
        <begin position="142"/>
        <end position="160"/>
    </location>
</feature>
<organism evidence="10 11">
    <name type="scientific">Microbacterium esteraromaticum</name>
    <dbReference type="NCBI Taxonomy" id="57043"/>
    <lineage>
        <taxon>Bacteria</taxon>
        <taxon>Bacillati</taxon>
        <taxon>Actinomycetota</taxon>
        <taxon>Actinomycetes</taxon>
        <taxon>Micrococcales</taxon>
        <taxon>Microbacteriaceae</taxon>
        <taxon>Microbacterium</taxon>
    </lineage>
</organism>
<feature type="transmembrane region" description="Helical" evidence="8">
    <location>
        <begin position="420"/>
        <end position="438"/>
    </location>
</feature>
<dbReference type="FunFam" id="1.20.1740.10:FF:000001">
    <property type="entry name" value="Amino acid permease"/>
    <property type="match status" value="1"/>
</dbReference>
<evidence type="ECO:0000256" key="4">
    <source>
        <dbReference type="ARBA" id="ARBA00022692"/>
    </source>
</evidence>
<keyword evidence="6 8" id="KW-1133">Transmembrane helix</keyword>
<dbReference type="EMBL" id="CP043732">
    <property type="protein sequence ID" value="QMU95902.1"/>
    <property type="molecule type" value="Genomic_DNA"/>
</dbReference>
<evidence type="ECO:0000256" key="2">
    <source>
        <dbReference type="ARBA" id="ARBA00008583"/>
    </source>
</evidence>
<feature type="domain" description="Amino acid permease/ SLC12A" evidence="9">
    <location>
        <begin position="35"/>
        <end position="437"/>
    </location>
</feature>
<protein>
    <submittedName>
        <fullName evidence="10">Amino acid permease</fullName>
    </submittedName>
</protein>
<evidence type="ECO:0000256" key="7">
    <source>
        <dbReference type="ARBA" id="ARBA00023136"/>
    </source>
</evidence>
<keyword evidence="5" id="KW-0029">Amino-acid transport</keyword>
<feature type="transmembrane region" description="Helical" evidence="8">
    <location>
        <begin position="214"/>
        <end position="241"/>
    </location>
</feature>
<comment type="similarity">
    <text evidence="2">Belongs to the amino acid-polyamine-organocation (APC) superfamily. Amino acid transporter (AAT) (TC 2.A.3.1) family.</text>
</comment>
<dbReference type="PIRSF" id="PIRSF006060">
    <property type="entry name" value="AA_transporter"/>
    <property type="match status" value="1"/>
</dbReference>
<dbReference type="PROSITE" id="PS00218">
    <property type="entry name" value="AMINO_ACID_PERMEASE_1"/>
    <property type="match status" value="1"/>
</dbReference>
<comment type="subcellular location">
    <subcellularLocation>
        <location evidence="1">Membrane</location>
        <topology evidence="1">Multi-pass membrane protein</topology>
    </subcellularLocation>
</comment>
<dbReference type="GO" id="GO:0016020">
    <property type="term" value="C:membrane"/>
    <property type="evidence" value="ECO:0007669"/>
    <property type="project" value="UniProtKB-SubCell"/>
</dbReference>
<dbReference type="AlphaFoldDB" id="A0A7D8AC99"/>
<feature type="transmembrane region" description="Helical" evidence="8">
    <location>
        <begin position="172"/>
        <end position="194"/>
    </location>
</feature>
<feature type="transmembrane region" description="Helical" evidence="8">
    <location>
        <begin position="35"/>
        <end position="56"/>
    </location>
</feature>
<accession>A0A7D8AC99</accession>
<dbReference type="InterPro" id="IPR004841">
    <property type="entry name" value="AA-permease/SLC12A_dom"/>
</dbReference>
<gene>
    <name evidence="10" type="ORF">FVO59_00835</name>
</gene>
<feature type="transmembrane region" description="Helical" evidence="8">
    <location>
        <begin position="112"/>
        <end position="136"/>
    </location>
</feature>
<keyword evidence="7 8" id="KW-0472">Membrane</keyword>
<dbReference type="InterPro" id="IPR004840">
    <property type="entry name" value="Amino_acid_permease_CS"/>
</dbReference>
<evidence type="ECO:0000313" key="11">
    <source>
        <dbReference type="Proteomes" id="UP000515708"/>
    </source>
</evidence>
<dbReference type="PANTHER" id="PTHR43495:SF5">
    <property type="entry name" value="GAMMA-AMINOBUTYRIC ACID PERMEASE"/>
    <property type="match status" value="1"/>
</dbReference>